<evidence type="ECO:0000313" key="1">
    <source>
        <dbReference type="EMBL" id="HBJ08497.1"/>
    </source>
</evidence>
<reference evidence="1 2" key="1">
    <citation type="journal article" date="2018" name="Nat. Biotechnol.">
        <title>A standardized bacterial taxonomy based on genome phylogeny substantially revises the tree of life.</title>
        <authorList>
            <person name="Parks D.H."/>
            <person name="Chuvochina M."/>
            <person name="Waite D.W."/>
            <person name="Rinke C."/>
            <person name="Skarshewski A."/>
            <person name="Chaumeil P.A."/>
            <person name="Hugenholtz P."/>
        </authorList>
    </citation>
    <scope>NUCLEOTIDE SEQUENCE [LARGE SCALE GENOMIC DNA]</scope>
    <source>
        <strain evidence="1">UBA11482</strain>
    </source>
</reference>
<comment type="caution">
    <text evidence="1">The sequence shown here is derived from an EMBL/GenBank/DDBJ whole genome shotgun (WGS) entry which is preliminary data.</text>
</comment>
<proteinExistence type="predicted"/>
<organism evidence="1 2">
    <name type="scientific">Coprobacter fastidiosus</name>
    <dbReference type="NCBI Taxonomy" id="1099853"/>
    <lineage>
        <taxon>Bacteria</taxon>
        <taxon>Pseudomonadati</taxon>
        <taxon>Bacteroidota</taxon>
        <taxon>Bacteroidia</taxon>
        <taxon>Bacteroidales</taxon>
        <taxon>Barnesiellaceae</taxon>
        <taxon>Coprobacter</taxon>
    </lineage>
</organism>
<gene>
    <name evidence="1" type="ORF">DDY73_05780</name>
</gene>
<protein>
    <submittedName>
        <fullName evidence="1">Uncharacterized protein</fullName>
    </submittedName>
</protein>
<sequence length="1335" mass="149318">MVDIKSLSNNEIIYSTEYNEGCQWNKSLMGEDYITLKFSSDVLLSFHLGDYVETEFGWYELSDLQKPVLNTVTGGYDYALRFDAYYRKWRNKILFYNRQGMKEASWNLTDTADKHLSVVLSNLEALNYTYRNEAFTFYVDETVEDAAKSIQYDNTNILDALTKIAEAWECEWWITDNVIHLGRCEYGDPVKLEIGKEVAEMSANESRSNYATRIYAFGSTRNIPGSYRKECRVTITEIEEWDSGEWVVKWDMPYSSAYMEDSLTVVCGDVRYEADLMGINDYFIWAEQLNFEVGDIVVLEGVDLNKAPSEYIFFLDNSRVIEKIAQQRLMLPAGKDHIDAFEGMSEEEAVEDIVVFEDIYPERVGTIANVFTHNYVDEIKNEDGSVTRKEWKVYRFKDDDPDFYFSERYVIDGQLRLKFCSGALNGMDFAVIFNPHAEGETFQPEKNEDGSWNPLAQVFEIKREEESGRGLPAGALIPQKGDTYVLYGFDISMISDIYIPDAEERLLEKAREYVEKSKIDPSVYTCKLISAVAAGYDPATGMSDVSKILDFNLGDSVNLVNPAYFPNGRLSRVIGFEKKLDRPYDAPVYTIGEKPAYSRIGAIEDKIDEIVKKEQVSNSSPGNAVYVVGKYDNTVLSDRNVLSSLRSRQEFVSRLYDDIVDGTVTFKKEQVFKKGIRDEAFVASGTGWHIGYDAQNNSYMEIDKLNVRKTALFHEIVNERISHVAGAQILSLAAITVSSVEEIRSGDTITAYKCFFDTGDGKVKNNFVAGDKAMCQVFSGTGIKYYWMLVLNVGSDYITLSNTVKDTVFTGIPEIGDYIVQCGNRSNPDRQSVIMLRSFGTPEIIQYKGVGKGNEFTFTGKDVCVISPAGNKFTGDFISKNTNRNIENEIEDINSYVESEINQTNENIALAVKEIEIGGRNLFLDSANRETVNNPKWYFQNSENPPFPFRITEMLGKNVVISFDCEASNIPQYTGFFIGVQIFALYTNDDGLSCCASLPYSLFSNGYYKGRFSYATYIPEGELKPIESANEFLATVNYLDGQMGLDGENPVSVKISNIKVEFGNKPTDWSPAPEDKAGTEQLKEAGIDIKAGTITLSASDKTKVEAILPNGSKVDIAVFEIRNNKPVLRADIISGDVIANVIKTNTLNINNNTIIDRDGILTSKNGMFENINAQSGKIGPFKITGSNLMASYSDSVRTYHTFLEGSGISFVNTQSFGAVSVNAGVNLSGTGRTFLEMTARPDTMNPLISGISLDLKESNGFNGIYCKVQKSGGSGTVKGIVIETANPKDDIALEATGRIRFYNVRDISNENAIYNLQLYAQSAGNGNFYLMAKSV</sequence>
<evidence type="ECO:0000313" key="2">
    <source>
        <dbReference type="Proteomes" id="UP000262954"/>
    </source>
</evidence>
<accession>A0A354M1V8</accession>
<dbReference type="EMBL" id="DNWC01000077">
    <property type="protein sequence ID" value="HBJ08497.1"/>
    <property type="molecule type" value="Genomic_DNA"/>
</dbReference>
<dbReference type="Proteomes" id="UP000262954">
    <property type="component" value="Unassembled WGS sequence"/>
</dbReference>
<name>A0A354M1V8_9BACT</name>